<dbReference type="Proteomes" id="UP000282084">
    <property type="component" value="Unassembled WGS sequence"/>
</dbReference>
<sequence length="71" mass="7052">MVARAKGTGEAVLDARGAVLAAEAGQVRASPVVRAGAVTRHGRARPRTPPERGALASAGTGAVGRAPEPRS</sequence>
<accession>A0A495W2A5</accession>
<protein>
    <submittedName>
        <fullName evidence="2">Uncharacterized protein</fullName>
    </submittedName>
</protein>
<name>A0A495W2A5_9PSEU</name>
<gene>
    <name evidence="2" type="ORF">C8E97_3815</name>
</gene>
<dbReference type="AlphaFoldDB" id="A0A495W2A5"/>
<reference evidence="2 3" key="1">
    <citation type="submission" date="2018-10" db="EMBL/GenBank/DDBJ databases">
        <title>Sequencing the genomes of 1000 actinobacteria strains.</title>
        <authorList>
            <person name="Klenk H.-P."/>
        </authorList>
    </citation>
    <scope>NUCLEOTIDE SEQUENCE [LARGE SCALE GENOMIC DNA]</scope>
    <source>
        <strain evidence="2 3">DSM 43800</strain>
    </source>
</reference>
<proteinExistence type="predicted"/>
<feature type="region of interest" description="Disordered" evidence="1">
    <location>
        <begin position="39"/>
        <end position="71"/>
    </location>
</feature>
<dbReference type="EMBL" id="RBXO01000001">
    <property type="protein sequence ID" value="RKT55157.1"/>
    <property type="molecule type" value="Genomic_DNA"/>
</dbReference>
<evidence type="ECO:0000313" key="2">
    <source>
        <dbReference type="EMBL" id="RKT55157.1"/>
    </source>
</evidence>
<comment type="caution">
    <text evidence="2">The sequence shown here is derived from an EMBL/GenBank/DDBJ whole genome shotgun (WGS) entry which is preliminary data.</text>
</comment>
<keyword evidence="3" id="KW-1185">Reference proteome</keyword>
<evidence type="ECO:0000256" key="1">
    <source>
        <dbReference type="SAM" id="MobiDB-lite"/>
    </source>
</evidence>
<evidence type="ECO:0000313" key="3">
    <source>
        <dbReference type="Proteomes" id="UP000282084"/>
    </source>
</evidence>
<organism evidence="2 3">
    <name type="scientific">Saccharothrix australiensis</name>
    <dbReference type="NCBI Taxonomy" id="2072"/>
    <lineage>
        <taxon>Bacteria</taxon>
        <taxon>Bacillati</taxon>
        <taxon>Actinomycetota</taxon>
        <taxon>Actinomycetes</taxon>
        <taxon>Pseudonocardiales</taxon>
        <taxon>Pseudonocardiaceae</taxon>
        <taxon>Saccharothrix</taxon>
    </lineage>
</organism>